<protein>
    <submittedName>
        <fullName evidence="2">Uncharacterized protein</fullName>
    </submittedName>
</protein>
<evidence type="ECO:0000313" key="3">
    <source>
        <dbReference type="Proteomes" id="UP000218327"/>
    </source>
</evidence>
<accession>A0A2A5ATI8</accession>
<comment type="caution">
    <text evidence="2">The sequence shown here is derived from an EMBL/GenBank/DDBJ whole genome shotgun (WGS) entry which is preliminary data.</text>
</comment>
<feature type="signal peptide" evidence="1">
    <location>
        <begin position="1"/>
        <end position="22"/>
    </location>
</feature>
<evidence type="ECO:0000256" key="1">
    <source>
        <dbReference type="SAM" id="SignalP"/>
    </source>
</evidence>
<name>A0A2A5ATI8_9GAMM</name>
<reference evidence="3" key="1">
    <citation type="submission" date="2017-08" db="EMBL/GenBank/DDBJ databases">
        <title>A dynamic microbial community with high functional redundancy inhabits the cold, oxic subseafloor aquifer.</title>
        <authorList>
            <person name="Tully B.J."/>
            <person name="Wheat C.G."/>
            <person name="Glazer B.T."/>
            <person name="Huber J.A."/>
        </authorList>
    </citation>
    <scope>NUCLEOTIDE SEQUENCE [LARGE SCALE GENOMIC DNA]</scope>
</reference>
<proteinExistence type="predicted"/>
<keyword evidence="1" id="KW-0732">Signal</keyword>
<dbReference type="EMBL" id="NVVJ01000066">
    <property type="protein sequence ID" value="PCJ22166.1"/>
    <property type="molecule type" value="Genomic_DNA"/>
</dbReference>
<gene>
    <name evidence="2" type="ORF">COA96_14855</name>
</gene>
<evidence type="ECO:0000313" key="2">
    <source>
        <dbReference type="EMBL" id="PCJ22166.1"/>
    </source>
</evidence>
<sequence length="339" mass="38032">MKLRFPLLASAITLTLIGSAHGQDFQTPLTEWGVPDLQGNWKNATVMPFERPRELGTKQAYTEEEALKLEHRAQQAIEDNNKPLDPNRPAPKLEALPSVGNYDLFWTDRGMFLPTIDGEFRTSAIIDPVNGRIPERVAGFQDRMRDIRANQPDRSDGPEGRALGERCLLAFGSSSGPVMSPVMYNSHMQIVQSPGYVNIIVEMAHDSRIIKITDDRGAASEAHQKWMGDSIGRWEGDTLVVQTKNYNPWTRYRGAPTQNLTVIETFKREANNKIIYGFTVDDPSVYSAQWSGAYPLSKMDDPIYEYACHEGNYGIIGILAGARRLESMEKNGELRAIDQ</sequence>
<dbReference type="Proteomes" id="UP000218327">
    <property type="component" value="Unassembled WGS sequence"/>
</dbReference>
<feature type="chain" id="PRO_5012924129" evidence="1">
    <location>
        <begin position="23"/>
        <end position="339"/>
    </location>
</feature>
<dbReference type="AlphaFoldDB" id="A0A2A5ATI8"/>
<organism evidence="2 3">
    <name type="scientific">SAR86 cluster bacterium</name>
    <dbReference type="NCBI Taxonomy" id="2030880"/>
    <lineage>
        <taxon>Bacteria</taxon>
        <taxon>Pseudomonadati</taxon>
        <taxon>Pseudomonadota</taxon>
        <taxon>Gammaproteobacteria</taxon>
        <taxon>SAR86 cluster</taxon>
    </lineage>
</organism>